<reference evidence="2" key="1">
    <citation type="submission" date="2022-11" db="EMBL/GenBank/DDBJ databases">
        <title>Centuries of genome instability and evolution in soft-shell clam transmissible cancer (bioRxiv).</title>
        <authorList>
            <person name="Hart S.F.M."/>
            <person name="Yonemitsu M.A."/>
            <person name="Giersch R.M."/>
            <person name="Beal B.F."/>
            <person name="Arriagada G."/>
            <person name="Davis B.W."/>
            <person name="Ostrander E.A."/>
            <person name="Goff S.P."/>
            <person name="Metzger M.J."/>
        </authorList>
    </citation>
    <scope>NUCLEOTIDE SEQUENCE</scope>
    <source>
        <strain evidence="2">MELC-2E11</strain>
        <tissue evidence="2">Siphon/mantle</tissue>
    </source>
</reference>
<proteinExistence type="predicted"/>
<dbReference type="Pfam" id="PF14727">
    <property type="entry name" value="PHTB1_N"/>
    <property type="match status" value="2"/>
</dbReference>
<evidence type="ECO:0000259" key="1">
    <source>
        <dbReference type="Pfam" id="PF14727"/>
    </source>
</evidence>
<dbReference type="Proteomes" id="UP001164746">
    <property type="component" value="Chromosome 7"/>
</dbReference>
<sequence length="240" mass="26896">MSLFKARDWWSTSVGEEEEFDNGCLCVANVDNSTDEIAMTGAVEHGIQYQMTLAYEHKLQRTAFNFCFGPFGQVKGKDFICVQSMDGTVSIFEQESFAFSRYQVLAQATDSKSREESQSIKSGKRVIPDWCFNIGEQAVDLAVVSFQTAPPSILVLGERNLFCLTETGQLRFMKNELKGVIVTLSDTGRLECSYLGTDPSLFIPPPVESRELNYGDMDREMAQLQKVIKDQQAKSDGDRC</sequence>
<dbReference type="InterPro" id="IPR026511">
    <property type="entry name" value="PTHB1"/>
</dbReference>
<dbReference type="PANTHER" id="PTHR20991:SF0">
    <property type="entry name" value="PROTEIN PTHB1"/>
    <property type="match status" value="1"/>
</dbReference>
<dbReference type="InterPro" id="IPR028073">
    <property type="entry name" value="PHTB1_N_dom"/>
</dbReference>
<protein>
    <submittedName>
        <fullName evidence="2">PTHB1-like protein</fullName>
    </submittedName>
</protein>
<gene>
    <name evidence="2" type="ORF">MAR_035381</name>
</gene>
<accession>A0ABY7EKA2</accession>
<feature type="domain" description="PTHB1 N-terminal" evidence="1">
    <location>
        <begin position="1"/>
        <end position="36"/>
    </location>
</feature>
<keyword evidence="3" id="KW-1185">Reference proteome</keyword>
<evidence type="ECO:0000313" key="2">
    <source>
        <dbReference type="EMBL" id="WAR10305.1"/>
    </source>
</evidence>
<organism evidence="2 3">
    <name type="scientific">Mya arenaria</name>
    <name type="common">Soft-shell clam</name>
    <dbReference type="NCBI Taxonomy" id="6604"/>
    <lineage>
        <taxon>Eukaryota</taxon>
        <taxon>Metazoa</taxon>
        <taxon>Spiralia</taxon>
        <taxon>Lophotrochozoa</taxon>
        <taxon>Mollusca</taxon>
        <taxon>Bivalvia</taxon>
        <taxon>Autobranchia</taxon>
        <taxon>Heteroconchia</taxon>
        <taxon>Euheterodonta</taxon>
        <taxon>Imparidentia</taxon>
        <taxon>Neoheterodontei</taxon>
        <taxon>Myida</taxon>
        <taxon>Myoidea</taxon>
        <taxon>Myidae</taxon>
        <taxon>Mya</taxon>
    </lineage>
</organism>
<feature type="domain" description="PTHB1 N-terminal" evidence="1">
    <location>
        <begin position="40"/>
        <end position="101"/>
    </location>
</feature>
<dbReference type="PANTHER" id="PTHR20991">
    <property type="entry name" value="PARATHYROID HORMONE-RESPONSIVE B1 GENE"/>
    <property type="match status" value="1"/>
</dbReference>
<evidence type="ECO:0000313" key="3">
    <source>
        <dbReference type="Proteomes" id="UP001164746"/>
    </source>
</evidence>
<dbReference type="EMBL" id="CP111018">
    <property type="protein sequence ID" value="WAR10305.1"/>
    <property type="molecule type" value="Genomic_DNA"/>
</dbReference>
<name>A0ABY7EKA2_MYAAR</name>